<dbReference type="Pfam" id="PF13188">
    <property type="entry name" value="PAS_8"/>
    <property type="match status" value="2"/>
</dbReference>
<dbReference type="InterPro" id="IPR036890">
    <property type="entry name" value="HATPase_C_sf"/>
</dbReference>
<dbReference type="InterPro" id="IPR003594">
    <property type="entry name" value="HATPase_dom"/>
</dbReference>
<dbReference type="SUPFAM" id="SSF55785">
    <property type="entry name" value="PYP-like sensor domain (PAS domain)"/>
    <property type="match status" value="3"/>
</dbReference>
<dbReference type="Gene3D" id="3.30.565.10">
    <property type="entry name" value="Histidine kinase-like ATPase, C-terminal domain"/>
    <property type="match status" value="1"/>
</dbReference>
<dbReference type="Pfam" id="PF00512">
    <property type="entry name" value="HisKA"/>
    <property type="match status" value="1"/>
</dbReference>
<dbReference type="InterPro" id="IPR036097">
    <property type="entry name" value="HisK_dim/P_sf"/>
</dbReference>
<keyword evidence="6" id="KW-0472">Membrane</keyword>
<dbReference type="EMBL" id="JAHCVK010000001">
    <property type="protein sequence ID" value="MBT0651765.1"/>
    <property type="molecule type" value="Genomic_DNA"/>
</dbReference>
<dbReference type="PRINTS" id="PR00344">
    <property type="entry name" value="BCTRLSENSOR"/>
</dbReference>
<dbReference type="InterPro" id="IPR050351">
    <property type="entry name" value="BphY/WalK/GraS-like"/>
</dbReference>
<dbReference type="Proteomes" id="UP000756860">
    <property type="component" value="Unassembled WGS sequence"/>
</dbReference>
<feature type="domain" description="Histidine kinase" evidence="7">
    <location>
        <begin position="428"/>
        <end position="641"/>
    </location>
</feature>
<reference evidence="10 11" key="1">
    <citation type="submission" date="2021-05" db="EMBL/GenBank/DDBJ databases">
        <title>The draft genome of Geobacter luticola JCM 17780.</title>
        <authorList>
            <person name="Xu Z."/>
            <person name="Masuda Y."/>
            <person name="Itoh H."/>
            <person name="Senoo K."/>
        </authorList>
    </citation>
    <scope>NUCLEOTIDE SEQUENCE [LARGE SCALE GENOMIC DNA]</scope>
    <source>
        <strain evidence="10 11">JCM 17780</strain>
    </source>
</reference>
<keyword evidence="11" id="KW-1185">Reference proteome</keyword>
<evidence type="ECO:0000313" key="10">
    <source>
        <dbReference type="EMBL" id="MBT0651765.1"/>
    </source>
</evidence>
<feature type="domain" description="PAS" evidence="8">
    <location>
        <begin position="276"/>
        <end position="318"/>
    </location>
</feature>
<dbReference type="PROSITE" id="PS50112">
    <property type="entry name" value="PAS"/>
    <property type="match status" value="2"/>
</dbReference>
<dbReference type="SMART" id="SM00387">
    <property type="entry name" value="HATPase_c"/>
    <property type="match status" value="1"/>
</dbReference>
<evidence type="ECO:0000256" key="3">
    <source>
        <dbReference type="ARBA" id="ARBA00022553"/>
    </source>
</evidence>
<dbReference type="SMART" id="SM00091">
    <property type="entry name" value="PAS"/>
    <property type="match status" value="3"/>
</dbReference>
<dbReference type="Gene3D" id="1.10.287.130">
    <property type="match status" value="1"/>
</dbReference>
<dbReference type="InterPro" id="IPR003661">
    <property type="entry name" value="HisK_dim/P_dom"/>
</dbReference>
<dbReference type="CDD" id="cd00082">
    <property type="entry name" value="HisKA"/>
    <property type="match status" value="1"/>
</dbReference>
<sequence>MGTKTGKHRGAGTEVSANDLKQAEIALRIRDAAIAASINAVAFSDTNGTLTYVNPSFLKMWGYAEEGDVLGRSAASFWHTPEKIREVKDALRHDGCWSGEMVAVRSDGTLFNVELSAAIIADDDGSPLCMMASFVEVTERHKAEAAIAERERRYRTLVEAMAEGVAIHELVLDDAGNAVDYRIIDINPAYENHTGLTREQALGKLSTELYGTPKAPYLDIFAPIALNGGYRDFETYFPPMDKHFRISVFSPAPGQFATIFIDISQNKRHEEELRRSEEKFRQLLEHSPIAIAISNYKGELELLNDRFVEVFGYTLADIPDLATWFRRAYPDEFYRREVVEAWNADVERPRQNEKPIGRREYRVTCKDGRECITEFITAIIDGKNLVILNDVTERKKTLQQIEYLNTALAARAAELESSNRELDAFSHTISHDLRTPLTNICGYTQLMQEMYGDRLDGQARDFLKEIHGATERMDSMIDSLLKFSAVSRQPLTKVRVDLNAVAANVITELQLTAPQRRVQFITSRRAYVQGDPTLLRIVMANLLGNAWKYTAKRESTIIRFDVTERDGKKVYSIRDNGVGFDKKLAEQIFTPFHRLHKEEDFQGTGIGLATAQRIIHRHGGEIWAEAEVDKGATFFFTLGED</sequence>
<evidence type="ECO:0000259" key="7">
    <source>
        <dbReference type="PROSITE" id="PS50109"/>
    </source>
</evidence>
<evidence type="ECO:0000256" key="4">
    <source>
        <dbReference type="ARBA" id="ARBA00022679"/>
    </source>
</evidence>
<dbReference type="NCBIfam" id="TIGR00229">
    <property type="entry name" value="sensory_box"/>
    <property type="match status" value="2"/>
</dbReference>
<dbReference type="InterPro" id="IPR001610">
    <property type="entry name" value="PAC"/>
</dbReference>
<evidence type="ECO:0000256" key="5">
    <source>
        <dbReference type="ARBA" id="ARBA00022777"/>
    </source>
</evidence>
<proteinExistence type="predicted"/>
<feature type="domain" description="PAC" evidence="9">
    <location>
        <begin position="97"/>
        <end position="149"/>
    </location>
</feature>
<comment type="caution">
    <text evidence="10">The sequence shown here is derived from an EMBL/GenBank/DDBJ whole genome shotgun (WGS) entry which is preliminary data.</text>
</comment>
<dbReference type="PROSITE" id="PS50109">
    <property type="entry name" value="HIS_KIN"/>
    <property type="match status" value="1"/>
</dbReference>
<evidence type="ECO:0000256" key="2">
    <source>
        <dbReference type="ARBA" id="ARBA00012438"/>
    </source>
</evidence>
<dbReference type="EC" id="2.7.13.3" evidence="2"/>
<evidence type="ECO:0000259" key="9">
    <source>
        <dbReference type="PROSITE" id="PS50113"/>
    </source>
</evidence>
<dbReference type="InterPro" id="IPR004358">
    <property type="entry name" value="Sig_transdc_His_kin-like_C"/>
</dbReference>
<dbReference type="SMART" id="SM00388">
    <property type="entry name" value="HisKA"/>
    <property type="match status" value="1"/>
</dbReference>
<evidence type="ECO:0000256" key="1">
    <source>
        <dbReference type="ARBA" id="ARBA00000085"/>
    </source>
</evidence>
<comment type="catalytic activity">
    <reaction evidence="1">
        <text>ATP + protein L-histidine = ADP + protein N-phospho-L-histidine.</text>
        <dbReference type="EC" id="2.7.13.3"/>
    </reaction>
</comment>
<evidence type="ECO:0000313" key="11">
    <source>
        <dbReference type="Proteomes" id="UP000756860"/>
    </source>
</evidence>
<dbReference type="PANTHER" id="PTHR42878">
    <property type="entry name" value="TWO-COMPONENT HISTIDINE KINASE"/>
    <property type="match status" value="1"/>
</dbReference>
<evidence type="ECO:0000256" key="6">
    <source>
        <dbReference type="ARBA" id="ARBA00023136"/>
    </source>
</evidence>
<dbReference type="InterPro" id="IPR005467">
    <property type="entry name" value="His_kinase_dom"/>
</dbReference>
<keyword evidence="5" id="KW-0418">Kinase</keyword>
<dbReference type="SMART" id="SM00086">
    <property type="entry name" value="PAC"/>
    <property type="match status" value="2"/>
</dbReference>
<dbReference type="InterPro" id="IPR000700">
    <property type="entry name" value="PAS-assoc_C"/>
</dbReference>
<evidence type="ECO:0000259" key="8">
    <source>
        <dbReference type="PROSITE" id="PS50112"/>
    </source>
</evidence>
<feature type="domain" description="PAS" evidence="8">
    <location>
        <begin position="150"/>
        <end position="204"/>
    </location>
</feature>
<dbReference type="InterPro" id="IPR035965">
    <property type="entry name" value="PAS-like_dom_sf"/>
</dbReference>
<dbReference type="PROSITE" id="PS50113">
    <property type="entry name" value="PAC"/>
    <property type="match status" value="1"/>
</dbReference>
<dbReference type="Pfam" id="PF13426">
    <property type="entry name" value="PAS_9"/>
    <property type="match status" value="1"/>
</dbReference>
<accession>A0ABS5S8R1</accession>
<dbReference type="SUPFAM" id="SSF47384">
    <property type="entry name" value="Homodimeric domain of signal transducing histidine kinase"/>
    <property type="match status" value="1"/>
</dbReference>
<keyword evidence="3" id="KW-0597">Phosphoprotein</keyword>
<dbReference type="CDD" id="cd00130">
    <property type="entry name" value="PAS"/>
    <property type="match status" value="1"/>
</dbReference>
<keyword evidence="4" id="KW-0808">Transferase</keyword>
<dbReference type="Gene3D" id="3.30.450.20">
    <property type="entry name" value="PAS domain"/>
    <property type="match status" value="3"/>
</dbReference>
<dbReference type="Pfam" id="PF02518">
    <property type="entry name" value="HATPase_c"/>
    <property type="match status" value="1"/>
</dbReference>
<gene>
    <name evidence="10" type="ORF">KI810_01730</name>
</gene>
<name>A0ABS5S8R1_9BACT</name>
<dbReference type="SUPFAM" id="SSF55874">
    <property type="entry name" value="ATPase domain of HSP90 chaperone/DNA topoisomerase II/histidine kinase"/>
    <property type="match status" value="1"/>
</dbReference>
<organism evidence="10 11">
    <name type="scientific">Geomobilimonas luticola</name>
    <dbReference type="NCBI Taxonomy" id="1114878"/>
    <lineage>
        <taxon>Bacteria</taxon>
        <taxon>Pseudomonadati</taxon>
        <taxon>Thermodesulfobacteriota</taxon>
        <taxon>Desulfuromonadia</taxon>
        <taxon>Geobacterales</taxon>
        <taxon>Geobacteraceae</taxon>
        <taxon>Geomobilimonas</taxon>
    </lineage>
</organism>
<dbReference type="PANTHER" id="PTHR42878:SF15">
    <property type="entry name" value="BACTERIOPHYTOCHROME"/>
    <property type="match status" value="1"/>
</dbReference>
<dbReference type="InterPro" id="IPR000014">
    <property type="entry name" value="PAS"/>
</dbReference>
<dbReference type="RefSeq" id="WP_214173760.1">
    <property type="nucleotide sequence ID" value="NZ_JAHCVK010000001.1"/>
</dbReference>
<protein>
    <recommendedName>
        <fullName evidence="2">histidine kinase</fullName>
        <ecNumber evidence="2">2.7.13.3</ecNumber>
    </recommendedName>
</protein>